<evidence type="ECO:0000313" key="2">
    <source>
        <dbReference type="Proteomes" id="UP001632037"/>
    </source>
</evidence>
<dbReference type="EMBL" id="JBIMZQ010000015">
    <property type="protein sequence ID" value="KAL3666944.1"/>
    <property type="molecule type" value="Genomic_DNA"/>
</dbReference>
<keyword evidence="2" id="KW-1185">Reference proteome</keyword>
<protein>
    <submittedName>
        <fullName evidence="1">Uncharacterized protein</fullName>
    </submittedName>
</protein>
<comment type="caution">
    <text evidence="1">The sequence shown here is derived from an EMBL/GenBank/DDBJ whole genome shotgun (WGS) entry which is preliminary data.</text>
</comment>
<gene>
    <name evidence="1" type="ORF">V7S43_007891</name>
</gene>
<dbReference type="Gene3D" id="1.10.238.10">
    <property type="entry name" value="EF-hand"/>
    <property type="match status" value="1"/>
</dbReference>
<organism evidence="1 2">
    <name type="scientific">Phytophthora oleae</name>
    <dbReference type="NCBI Taxonomy" id="2107226"/>
    <lineage>
        <taxon>Eukaryota</taxon>
        <taxon>Sar</taxon>
        <taxon>Stramenopiles</taxon>
        <taxon>Oomycota</taxon>
        <taxon>Peronosporomycetes</taxon>
        <taxon>Peronosporales</taxon>
        <taxon>Peronosporaceae</taxon>
        <taxon>Phytophthora</taxon>
    </lineage>
</organism>
<dbReference type="AlphaFoldDB" id="A0ABD3FKS3"/>
<accession>A0ABD3FKS3</accession>
<dbReference type="Proteomes" id="UP001632037">
    <property type="component" value="Unassembled WGS sequence"/>
</dbReference>
<sequence>MISGMMVIAHETTFMLGRRKAKEEAAVKPLTAQDRLNALEKEEVRMVYPVGLLQTFSRQELGRLRKRFVQLIPAEDTSQVLRVPVAALLQMPELRTQPFVPLVARLILSRQTKDAVADPDEDRSGELVSFEVLMAILSVFSAKQSLEFKRRGLYVKSVDKTTHSS</sequence>
<reference evidence="1 2" key="1">
    <citation type="submission" date="2024-09" db="EMBL/GenBank/DDBJ databases">
        <title>Genome sequencing and assembly of Phytophthora oleae, isolate VK10A, causative agent of rot of olive drupes.</title>
        <authorList>
            <person name="Conti Taguali S."/>
            <person name="Riolo M."/>
            <person name="La Spada F."/>
            <person name="Cacciola S.O."/>
            <person name="Dionisio G."/>
        </authorList>
    </citation>
    <scope>NUCLEOTIDE SEQUENCE [LARGE SCALE GENOMIC DNA]</scope>
    <source>
        <strain evidence="1 2">VK10A</strain>
    </source>
</reference>
<proteinExistence type="predicted"/>
<evidence type="ECO:0000313" key="1">
    <source>
        <dbReference type="EMBL" id="KAL3666944.1"/>
    </source>
</evidence>
<name>A0ABD3FKS3_9STRA</name>